<evidence type="ECO:0000256" key="1">
    <source>
        <dbReference type="SAM" id="MobiDB-lite"/>
    </source>
</evidence>
<evidence type="ECO:0000313" key="5">
    <source>
        <dbReference type="Proteomes" id="UP000652761"/>
    </source>
</evidence>
<reference evidence="4" key="1">
    <citation type="submission" date="2017-07" db="EMBL/GenBank/DDBJ databases">
        <title>Taro Niue Genome Assembly and Annotation.</title>
        <authorList>
            <person name="Atibalentja N."/>
            <person name="Keating K."/>
            <person name="Fields C.J."/>
        </authorList>
    </citation>
    <scope>NUCLEOTIDE SEQUENCE</scope>
    <source>
        <strain evidence="4">Niue_2</strain>
        <tissue evidence="4">Leaf</tissue>
    </source>
</reference>
<organism evidence="4 5">
    <name type="scientific">Colocasia esculenta</name>
    <name type="common">Wild taro</name>
    <name type="synonym">Arum esculentum</name>
    <dbReference type="NCBI Taxonomy" id="4460"/>
    <lineage>
        <taxon>Eukaryota</taxon>
        <taxon>Viridiplantae</taxon>
        <taxon>Streptophyta</taxon>
        <taxon>Embryophyta</taxon>
        <taxon>Tracheophyta</taxon>
        <taxon>Spermatophyta</taxon>
        <taxon>Magnoliopsida</taxon>
        <taxon>Liliopsida</taxon>
        <taxon>Araceae</taxon>
        <taxon>Aroideae</taxon>
        <taxon>Colocasieae</taxon>
        <taxon>Colocasia</taxon>
    </lineage>
</organism>
<dbReference type="OrthoDB" id="1735680at2759"/>
<evidence type="ECO:0000313" key="4">
    <source>
        <dbReference type="EMBL" id="MQL90400.1"/>
    </source>
</evidence>
<dbReference type="Proteomes" id="UP000652761">
    <property type="component" value="Unassembled WGS sequence"/>
</dbReference>
<accession>A0A843V9J5</accession>
<dbReference type="EMBL" id="NMUH01001238">
    <property type="protein sequence ID" value="MQL90400.1"/>
    <property type="molecule type" value="Genomic_DNA"/>
</dbReference>
<dbReference type="AlphaFoldDB" id="A0A843V9J5"/>
<feature type="transmembrane region" description="Helical" evidence="2">
    <location>
        <begin position="137"/>
        <end position="156"/>
    </location>
</feature>
<feature type="domain" description="Probable histone-arginine methyltransferase CARM1-like N-terminal PH" evidence="3">
    <location>
        <begin position="13"/>
        <end position="122"/>
    </location>
</feature>
<keyword evidence="2" id="KW-0812">Transmembrane</keyword>
<feature type="region of interest" description="Disordered" evidence="1">
    <location>
        <begin position="22"/>
        <end position="46"/>
    </location>
</feature>
<comment type="caution">
    <text evidence="4">The sequence shown here is derived from an EMBL/GenBank/DDBJ whole genome shotgun (WGS) entry which is preliminary data.</text>
</comment>
<dbReference type="Pfam" id="PF25350">
    <property type="entry name" value="PH_PRMT_N"/>
    <property type="match status" value="1"/>
</dbReference>
<gene>
    <name evidence="4" type="ORF">Taro_023005</name>
</gene>
<evidence type="ECO:0000259" key="3">
    <source>
        <dbReference type="Pfam" id="PF25350"/>
    </source>
</evidence>
<feature type="compositionally biased region" description="Low complexity" evidence="1">
    <location>
        <begin position="22"/>
        <end position="37"/>
    </location>
</feature>
<protein>
    <recommendedName>
        <fullName evidence="3">Probable histone-arginine methyltransferase CARM1-like N-terminal PH domain-containing protein</fullName>
    </recommendedName>
</protein>
<keyword evidence="2" id="KW-0472">Membrane</keyword>
<name>A0A843V9J5_COLES</name>
<proteinExistence type="predicted"/>
<keyword evidence="5" id="KW-1185">Reference proteome</keyword>
<sequence>MEAAAGSQKRRLQEFAGVSVSSVSCSSSDATSPSTATLRFTSDESGSPQLQLRRDASVGFVVCVDVRSSQLFGLGPGESLCVSERTRNTKEKENSCSSAITLRFRSDTERKAFHCAFEEWKNGVANSGTSALSIKLLSCYVIIYVFGFHLMFFFPLSCTFCIGPVQYCVNEIMFELKLSHPFST</sequence>
<keyword evidence="2" id="KW-1133">Transmembrane helix</keyword>
<evidence type="ECO:0000256" key="2">
    <source>
        <dbReference type="SAM" id="Phobius"/>
    </source>
</evidence>
<dbReference type="InterPro" id="IPR057622">
    <property type="entry name" value="CARM1-like_PH"/>
</dbReference>